<proteinExistence type="predicted"/>
<gene>
    <name evidence="2" type="ORF">WJ33_15205</name>
</gene>
<dbReference type="EMBL" id="LOXM01000025">
    <property type="protein sequence ID" value="KVG74858.1"/>
    <property type="molecule type" value="Genomic_DNA"/>
</dbReference>
<dbReference type="RefSeq" id="WP_059749346.1">
    <property type="nucleotide sequence ID" value="NZ_CP013416.1"/>
</dbReference>
<dbReference type="Proteomes" id="UP000064029">
    <property type="component" value="Unassembled WGS sequence"/>
</dbReference>
<reference evidence="2 3" key="1">
    <citation type="submission" date="2015-11" db="EMBL/GenBank/DDBJ databases">
        <title>Expanding the genomic diversity of Burkholderia species for the development of highly accurate diagnostics.</title>
        <authorList>
            <person name="Sahl J."/>
            <person name="Keim P."/>
            <person name="Wagner D."/>
        </authorList>
    </citation>
    <scope>NUCLEOTIDE SEQUENCE [LARGE SCALE GENOMIC DNA]</scope>
    <source>
        <strain evidence="2 3">MSMB2036</strain>
    </source>
</reference>
<evidence type="ECO:0000256" key="1">
    <source>
        <dbReference type="SAM" id="Phobius"/>
    </source>
</evidence>
<feature type="transmembrane region" description="Helical" evidence="1">
    <location>
        <begin position="78"/>
        <end position="97"/>
    </location>
</feature>
<evidence type="ECO:0000313" key="2">
    <source>
        <dbReference type="EMBL" id="KVG74858.1"/>
    </source>
</evidence>
<keyword evidence="1" id="KW-0472">Membrane</keyword>
<name>A0A108JLV0_9BURK</name>
<evidence type="ECO:0008006" key="4">
    <source>
        <dbReference type="Google" id="ProtNLM"/>
    </source>
</evidence>
<organism evidence="2 3">
    <name type="scientific">Burkholderia ubonensis</name>
    <dbReference type="NCBI Taxonomy" id="101571"/>
    <lineage>
        <taxon>Bacteria</taxon>
        <taxon>Pseudomonadati</taxon>
        <taxon>Pseudomonadota</taxon>
        <taxon>Betaproteobacteria</taxon>
        <taxon>Burkholderiales</taxon>
        <taxon>Burkholderiaceae</taxon>
        <taxon>Burkholderia</taxon>
        <taxon>Burkholderia cepacia complex</taxon>
    </lineage>
</organism>
<dbReference type="AlphaFoldDB" id="A0A108JLV0"/>
<evidence type="ECO:0000313" key="3">
    <source>
        <dbReference type="Proteomes" id="UP000064029"/>
    </source>
</evidence>
<comment type="caution">
    <text evidence="2">The sequence shown here is derived from an EMBL/GenBank/DDBJ whole genome shotgun (WGS) entry which is preliminary data.</text>
</comment>
<protein>
    <recommendedName>
        <fullName evidence="4">Phage tail protein</fullName>
    </recommendedName>
</protein>
<keyword evidence="1" id="KW-1133">Transmembrane helix</keyword>
<accession>A0A108JLV0</accession>
<keyword evidence="1" id="KW-0812">Transmembrane</keyword>
<sequence>MFGREHRFVIRSTRDALKALCAMVPGFERELMTSRDRGIDYAVLIGRHNIREEELPSPVGDAEVRIAPVIRGSKRAGLFQTIAGVALAAVGAVTSFFGNPFGTQMMLLGASMALGGVAQMLSPHPTASNGSSNRKQSYYFNGAENVVEQGGPVGLLYGRLRIGSTVISQGITATDK</sequence>